<dbReference type="Gene3D" id="3.30.310.50">
    <property type="entry name" value="Alpha-D-phosphohexomutase, C-terminal domain"/>
    <property type="match status" value="1"/>
</dbReference>
<accession>A0A3R9CW08</accession>
<gene>
    <name evidence="2" type="ORF">EGJ44_06420</name>
    <name evidence="1" type="ORF">N7671_13335</name>
</gene>
<proteinExistence type="predicted"/>
<dbReference type="InterPro" id="IPR014543">
    <property type="entry name" value="UCP028291"/>
</dbReference>
<dbReference type="Proteomes" id="UP001159292">
    <property type="component" value="Unassembled WGS sequence"/>
</dbReference>
<evidence type="ECO:0000313" key="1">
    <source>
        <dbReference type="EMBL" id="MDH0568191.1"/>
    </source>
</evidence>
<protein>
    <submittedName>
        <fullName evidence="2">DUF2218 domain-containing protein</fullName>
    </submittedName>
</protein>
<reference evidence="2 3" key="1">
    <citation type="submission" date="2018-10" db="EMBL/GenBank/DDBJ databases">
        <title>Transmission dynamics of multidrug resistant bacteria on intensive care unit surfaces.</title>
        <authorList>
            <person name="D'Souza A.W."/>
            <person name="Potter R.F."/>
            <person name="Wallace M."/>
            <person name="Shupe A."/>
            <person name="Patel S."/>
            <person name="Sun S."/>
            <person name="Gul D."/>
            <person name="Kwon J.H."/>
            <person name="Andleeb S."/>
            <person name="Burnham C.-A.D."/>
            <person name="Dantas G."/>
        </authorList>
    </citation>
    <scope>NUCLEOTIDE SEQUENCE [LARGE SCALE GENOMIC DNA]</scope>
    <source>
        <strain evidence="2 3">PO_271</strain>
    </source>
</reference>
<dbReference type="Proteomes" id="UP000272833">
    <property type="component" value="Unassembled WGS sequence"/>
</dbReference>
<dbReference type="Pfam" id="PF09981">
    <property type="entry name" value="DUF2218"/>
    <property type="match status" value="1"/>
</dbReference>
<dbReference type="EMBL" id="JAOEET010000032">
    <property type="protein sequence ID" value="MDH0568191.1"/>
    <property type="molecule type" value="Genomic_DNA"/>
</dbReference>
<dbReference type="GeneID" id="300415377"/>
<dbReference type="EMBL" id="RHRS01000011">
    <property type="protein sequence ID" value="RRW37940.1"/>
    <property type="molecule type" value="Genomic_DNA"/>
</dbReference>
<dbReference type="RefSeq" id="WP_115288480.1">
    <property type="nucleotide sequence ID" value="NZ_CAJQNA010000043.1"/>
</dbReference>
<organism evidence="2 3">
    <name type="scientific">Ectopseudomonas oleovorans</name>
    <name type="common">Pseudomonas oleovorans</name>
    <dbReference type="NCBI Taxonomy" id="301"/>
    <lineage>
        <taxon>Bacteria</taxon>
        <taxon>Pseudomonadati</taxon>
        <taxon>Pseudomonadota</taxon>
        <taxon>Gammaproteobacteria</taxon>
        <taxon>Pseudomonadales</taxon>
        <taxon>Pseudomonadaceae</taxon>
        <taxon>Ectopseudomonas</taxon>
    </lineage>
</organism>
<comment type="caution">
    <text evidence="2">The sequence shown here is derived from an EMBL/GenBank/DDBJ whole genome shotgun (WGS) entry which is preliminary data.</text>
</comment>
<dbReference type="AlphaFoldDB" id="A0A2W5HSN4"/>
<accession>A0A2W5HSN4</accession>
<reference evidence="1" key="2">
    <citation type="submission" date="2022-09" db="EMBL/GenBank/DDBJ databases">
        <title>Intensive care unit water sources are persistently colonized with multi-drug resistant bacteria and are the site of extensive horizontal gene transfer of antibiotic resistance genes.</title>
        <authorList>
            <person name="Diorio-Toth L."/>
        </authorList>
    </citation>
    <scope>NUCLEOTIDE SEQUENCE</scope>
    <source>
        <strain evidence="1">GD04000</strain>
    </source>
</reference>
<name>A0A2W5HSN4_ECTOL</name>
<evidence type="ECO:0000313" key="3">
    <source>
        <dbReference type="Proteomes" id="UP000272833"/>
    </source>
</evidence>
<evidence type="ECO:0000313" key="2">
    <source>
        <dbReference type="EMBL" id="RRW37940.1"/>
    </source>
</evidence>
<sequence>MQADPVELEQLRRLEGIVGSHFERFAWQEELTLDWQPI</sequence>